<organism evidence="3 4">
    <name type="scientific">Cohnella thailandensis</name>
    <dbReference type="NCBI Taxonomy" id="557557"/>
    <lineage>
        <taxon>Bacteria</taxon>
        <taxon>Bacillati</taxon>
        <taxon>Bacillota</taxon>
        <taxon>Bacilli</taxon>
        <taxon>Bacillales</taxon>
        <taxon>Paenibacillaceae</taxon>
        <taxon>Cohnella</taxon>
    </lineage>
</organism>
<feature type="transmembrane region" description="Helical" evidence="1">
    <location>
        <begin position="7"/>
        <end position="29"/>
    </location>
</feature>
<dbReference type="RefSeq" id="WP_185122411.1">
    <property type="nucleotide sequence ID" value="NZ_JACJVQ010000020.1"/>
</dbReference>
<proteinExistence type="predicted"/>
<reference evidence="3 4" key="1">
    <citation type="submission" date="2020-08" db="EMBL/GenBank/DDBJ databases">
        <title>Cohnella phylogeny.</title>
        <authorList>
            <person name="Dunlap C."/>
        </authorList>
    </citation>
    <scope>NUCLEOTIDE SEQUENCE [LARGE SCALE GENOMIC DNA]</scope>
    <source>
        <strain evidence="3 4">DSM 25241</strain>
    </source>
</reference>
<keyword evidence="1" id="KW-0812">Transmembrane</keyword>
<dbReference type="PANTHER" id="PTHR36834:SF1">
    <property type="entry name" value="INTEGRAL MEMBRANE PROTEIN"/>
    <property type="match status" value="1"/>
</dbReference>
<dbReference type="AlphaFoldDB" id="A0A841SYA0"/>
<comment type="caution">
    <text evidence="3">The sequence shown here is derived from an EMBL/GenBank/DDBJ whole genome shotgun (WGS) entry which is preliminary data.</text>
</comment>
<evidence type="ECO:0000313" key="3">
    <source>
        <dbReference type="EMBL" id="MBB6637203.1"/>
    </source>
</evidence>
<feature type="transmembrane region" description="Helical" evidence="1">
    <location>
        <begin position="109"/>
        <end position="131"/>
    </location>
</feature>
<accession>A0A841SYA0</accession>
<keyword evidence="4" id="KW-1185">Reference proteome</keyword>
<dbReference type="EMBL" id="JACJVQ010000020">
    <property type="protein sequence ID" value="MBB6637203.1"/>
    <property type="molecule type" value="Genomic_DNA"/>
</dbReference>
<dbReference type="Pfam" id="PF04892">
    <property type="entry name" value="VanZ"/>
    <property type="match status" value="1"/>
</dbReference>
<protein>
    <submittedName>
        <fullName evidence="3">VanZ family protein</fullName>
    </submittedName>
</protein>
<evidence type="ECO:0000313" key="4">
    <source>
        <dbReference type="Proteomes" id="UP000535838"/>
    </source>
</evidence>
<keyword evidence="1" id="KW-0472">Membrane</keyword>
<dbReference type="InterPro" id="IPR006976">
    <property type="entry name" value="VanZ-like"/>
</dbReference>
<evidence type="ECO:0000259" key="2">
    <source>
        <dbReference type="Pfam" id="PF04892"/>
    </source>
</evidence>
<name>A0A841SYA0_9BACL</name>
<gene>
    <name evidence="3" type="ORF">H7B67_24010</name>
</gene>
<sequence length="178" mass="19581">MKANKPSVQLIVLLVSILYFYLLVKIILFKFGSPDPSFLLGQLRRLAENPGRLLRGLELGNLVPGYTIRQNIDHLSNGTDKLNFFGNIALFVPAGILIRIGLGRRLLLAVLISFAVSLGLEISQLVLMIGTFDVDDLILNTSGGLIGYLLIRMAEALDAPFHRKAKEEKQASSAPRLL</sequence>
<feature type="transmembrane region" description="Helical" evidence="1">
    <location>
        <begin position="84"/>
        <end position="102"/>
    </location>
</feature>
<evidence type="ECO:0000256" key="1">
    <source>
        <dbReference type="SAM" id="Phobius"/>
    </source>
</evidence>
<dbReference type="PANTHER" id="PTHR36834">
    <property type="entry name" value="MEMBRANE PROTEIN-RELATED"/>
    <property type="match status" value="1"/>
</dbReference>
<dbReference type="InterPro" id="IPR053150">
    <property type="entry name" value="Teicoplanin_resist-assoc"/>
</dbReference>
<feature type="domain" description="VanZ-like" evidence="2">
    <location>
        <begin position="18"/>
        <end position="153"/>
    </location>
</feature>
<dbReference type="Proteomes" id="UP000535838">
    <property type="component" value="Unassembled WGS sequence"/>
</dbReference>
<keyword evidence="1" id="KW-1133">Transmembrane helix</keyword>